<organism evidence="2 3">
    <name type="scientific">Phytophthora nicotianae</name>
    <name type="common">Potato buckeye rot agent</name>
    <name type="synonym">Phytophthora parasitica</name>
    <dbReference type="NCBI Taxonomy" id="4792"/>
    <lineage>
        <taxon>Eukaryota</taxon>
        <taxon>Sar</taxon>
        <taxon>Stramenopiles</taxon>
        <taxon>Oomycota</taxon>
        <taxon>Peronosporomycetes</taxon>
        <taxon>Peronosporales</taxon>
        <taxon>Peronosporaceae</taxon>
        <taxon>Phytophthora</taxon>
    </lineage>
</organism>
<feature type="region of interest" description="Disordered" evidence="1">
    <location>
        <begin position="239"/>
        <end position="284"/>
    </location>
</feature>
<name>A0A0W8C8T0_PHYNI</name>
<gene>
    <name evidence="2" type="ORF">AM587_10017161</name>
</gene>
<dbReference type="GO" id="GO:0032981">
    <property type="term" value="P:mitochondrial respiratory chain complex I assembly"/>
    <property type="evidence" value="ECO:0007669"/>
    <property type="project" value="InterPro"/>
</dbReference>
<reference evidence="2 3" key="1">
    <citation type="submission" date="2015-11" db="EMBL/GenBank/DDBJ databases">
        <title>Genomes and virulence difference between two physiological races of Phytophthora nicotianae.</title>
        <authorList>
            <person name="Liu H."/>
            <person name="Ma X."/>
            <person name="Yu H."/>
            <person name="Fang D."/>
            <person name="Li Y."/>
            <person name="Wang X."/>
            <person name="Wang W."/>
            <person name="Dong Y."/>
            <person name="Xiao B."/>
        </authorList>
    </citation>
    <scope>NUCLEOTIDE SEQUENCE [LARGE SCALE GENOMIC DNA]</scope>
    <source>
        <strain evidence="3">race 0</strain>
    </source>
</reference>
<dbReference type="PANTHER" id="PTHR34561">
    <property type="entry name" value="NADH DEHYDROGENASE [UBIQUINONE] 1 ALPHA SUBCOMPLEX ASSEMBLY FACTOR 8"/>
    <property type="match status" value="1"/>
</dbReference>
<comment type="caution">
    <text evidence="2">The sequence shown here is derived from an EMBL/GenBank/DDBJ whole genome shotgun (WGS) entry which is preliminary data.</text>
</comment>
<proteinExistence type="predicted"/>
<sequence>MPAGSSTSKKTPVRMSKLFSQMLTECPLDVQVYGKCVADIHGGVNRQACEKEFQKLRACFERVARQLRAILSSFPNFTHVGHIVEMDVAACVSQGDSAPGNRLINSVMISSSSCANGQNEDALDREEFDESDDNFGEDALPRDRESLEHELARLDEVERRLQLETATDFVLSCELLRATLREHVAKAHATLKRRHTAAQRVCEYADKKARETYARRCAELQREMSADIDRELRRLQTAKDGVSVTSRRRRAVRDETRGGFSTPAKNSANGMRRRRTNDGDVDGPEDVFLASASPEERAHRVQFQEKKRLERLLGRASVFKPANKQVTPKEIAEDLEAIRSAVPCNVEAPVAKPAKKHKRHQSKKPKRRRPMIITPRRIPHASGPNLPASATPSRSTAAKNRRPRLHLNPRMLQEGQEVEVFKRQRTESVAGNDERSQDECVMSGIITAATATQVYVLTASSRFESFDIRDCVDGSYYVRARESPT</sequence>
<dbReference type="OrthoDB" id="120196at2759"/>
<feature type="compositionally biased region" description="Basic residues" evidence="1">
    <location>
        <begin position="353"/>
        <end position="370"/>
    </location>
</feature>
<dbReference type="EMBL" id="LNFO01004565">
    <property type="protein sequence ID" value="KUF80475.1"/>
    <property type="molecule type" value="Genomic_DNA"/>
</dbReference>
<dbReference type="PANTHER" id="PTHR34561:SF1">
    <property type="entry name" value="NADH DEHYDROGENASE [UBIQUINONE] 1 ALPHA SUBCOMPLEX ASSEMBLY FACTOR 8"/>
    <property type="match status" value="1"/>
</dbReference>
<feature type="compositionally biased region" description="Low complexity" evidence="1">
    <location>
        <begin position="387"/>
        <end position="398"/>
    </location>
</feature>
<dbReference type="InterPro" id="IPR034595">
    <property type="entry name" value="NDUFAF8"/>
</dbReference>
<dbReference type="GO" id="GO:0005739">
    <property type="term" value="C:mitochondrion"/>
    <property type="evidence" value="ECO:0007669"/>
    <property type="project" value="InterPro"/>
</dbReference>
<dbReference type="Proteomes" id="UP000052943">
    <property type="component" value="Unassembled WGS sequence"/>
</dbReference>
<evidence type="ECO:0000313" key="2">
    <source>
        <dbReference type="EMBL" id="KUF80475.1"/>
    </source>
</evidence>
<feature type="region of interest" description="Disordered" evidence="1">
    <location>
        <begin position="349"/>
        <end position="410"/>
    </location>
</feature>
<protein>
    <submittedName>
        <fullName evidence="2">Uncharacterized protein</fullName>
    </submittedName>
</protein>
<accession>A0A0W8C8T0</accession>
<feature type="compositionally biased region" description="Acidic residues" evidence="1">
    <location>
        <begin position="121"/>
        <end position="136"/>
    </location>
</feature>
<evidence type="ECO:0000256" key="1">
    <source>
        <dbReference type="SAM" id="MobiDB-lite"/>
    </source>
</evidence>
<dbReference type="AlphaFoldDB" id="A0A0W8C8T0"/>
<evidence type="ECO:0000313" key="3">
    <source>
        <dbReference type="Proteomes" id="UP000052943"/>
    </source>
</evidence>
<feature type="region of interest" description="Disordered" evidence="1">
    <location>
        <begin position="115"/>
        <end position="137"/>
    </location>
</feature>